<dbReference type="GeneTree" id="ENSGT00390000008856"/>
<evidence type="ECO:0000256" key="2">
    <source>
        <dbReference type="ARBA" id="ARBA00014237"/>
    </source>
</evidence>
<accession>H2YLF9</accession>
<evidence type="ECO:0000256" key="1">
    <source>
        <dbReference type="ARBA" id="ARBA00004115"/>
    </source>
</evidence>
<dbReference type="InterPro" id="IPR057318">
    <property type="entry name" value="RENR_N"/>
</dbReference>
<dbReference type="Pfam" id="PF07850">
    <property type="entry name" value="Renin_r"/>
    <property type="match status" value="1"/>
</dbReference>
<name>H2YLF9_CIOSA</name>
<evidence type="ECO:0000256" key="16">
    <source>
        <dbReference type="ARBA" id="ARBA00031536"/>
    </source>
</evidence>
<dbReference type="InterPro" id="IPR056780">
    <property type="entry name" value="Renin_r_C"/>
</dbReference>
<comment type="subunit">
    <text evidence="19">Interacts with renin. Accessory component of the multisubunit proton-transporting vacuolar (V)-ATPase protein pump. Interacts (via N-terminus) with ATP6AP1 (via N-terminus). Interacts with ATP6V0D1; ATP6V0D1 is a V-ATPase complex subunit and the interaction promotes V-ATPase complex assembly. Interacts with TMEM9; TMEM9 is a V-ATPase assembly regulator and the interaction induces the interaction with ATP6V0D1. Interacts with VMA21 (via N-terminus); VMA21 is a V-ATPase accessory component.</text>
</comment>
<evidence type="ECO:0000256" key="18">
    <source>
        <dbReference type="ARBA" id="ARBA00045569"/>
    </source>
</evidence>
<dbReference type="OMA" id="SKMISHT"/>
<dbReference type="GO" id="GO:0032591">
    <property type="term" value="C:dendritic spine membrane"/>
    <property type="evidence" value="ECO:0007669"/>
    <property type="project" value="UniProtKB-SubCell"/>
</dbReference>
<dbReference type="GO" id="GO:0005789">
    <property type="term" value="C:endoplasmic reticulum membrane"/>
    <property type="evidence" value="ECO:0007669"/>
    <property type="project" value="UniProtKB-SubCell"/>
</dbReference>
<dbReference type="Proteomes" id="UP000007875">
    <property type="component" value="Unassembled WGS sequence"/>
</dbReference>
<dbReference type="InterPro" id="IPR012493">
    <property type="entry name" value="Renin_rcpt"/>
</dbReference>
<keyword evidence="10" id="KW-0675">Receptor</keyword>
<dbReference type="GO" id="GO:0005765">
    <property type="term" value="C:lysosomal membrane"/>
    <property type="evidence" value="ECO:0007669"/>
    <property type="project" value="UniProtKB-SubCell"/>
</dbReference>
<dbReference type="HOGENOM" id="CLU_820228_0_0_1"/>
<reference evidence="24" key="2">
    <citation type="submission" date="2025-08" db="UniProtKB">
        <authorList>
            <consortium name="Ensembl"/>
        </authorList>
    </citation>
    <scope>IDENTIFICATION</scope>
</reference>
<dbReference type="GO" id="GO:0038023">
    <property type="term" value="F:signaling receptor activity"/>
    <property type="evidence" value="ECO:0007669"/>
    <property type="project" value="InterPro"/>
</dbReference>
<dbReference type="AlphaFoldDB" id="H2YLF9"/>
<keyword evidence="4" id="KW-0165">Cleavage on pair of basic residues</keyword>
<dbReference type="GO" id="GO:0030672">
    <property type="term" value="C:synaptic vesicle membrane"/>
    <property type="evidence" value="ECO:0007669"/>
    <property type="project" value="UniProtKB-SubCell"/>
</dbReference>
<evidence type="ECO:0000259" key="23">
    <source>
        <dbReference type="Pfam" id="PF25294"/>
    </source>
</evidence>
<keyword evidence="8 20" id="KW-1133">Transmembrane helix</keyword>
<dbReference type="eggNOG" id="KOG4737">
    <property type="taxonomic scope" value="Eukaryota"/>
</dbReference>
<dbReference type="Ensembl" id="ENSCSAVT00000006239.1">
    <property type="protein sequence ID" value="ENSCSAVP00000006161.1"/>
    <property type="gene ID" value="ENSCSAVG00000003673.1"/>
</dbReference>
<dbReference type="Pfam" id="PF25294">
    <property type="entry name" value="RENR_N"/>
    <property type="match status" value="1"/>
</dbReference>
<dbReference type="InParanoid" id="H2YLF9"/>
<keyword evidence="9 20" id="KW-0472">Membrane</keyword>
<dbReference type="PANTHER" id="PTHR13351:SF1">
    <property type="entry name" value="RENIN RECEPTOR"/>
    <property type="match status" value="1"/>
</dbReference>
<feature type="domain" description="Renin receptor-like C-terminal transmembrane spanning segment" evidence="22">
    <location>
        <begin position="296"/>
        <end position="339"/>
    </location>
</feature>
<evidence type="ECO:0000256" key="14">
    <source>
        <dbReference type="ARBA" id="ARBA00029432"/>
    </source>
</evidence>
<comment type="subcellular location">
    <subcellularLocation>
        <location evidence="12">Cell projection</location>
        <location evidence="12">Dendritic spine membrane</location>
        <topology evidence="12">Single-pass type I membrane protein</topology>
    </subcellularLocation>
    <subcellularLocation>
        <location evidence="14">Cytoplasmic vesicle</location>
        <location evidence="14">Autophagosome membrane</location>
        <topology evidence="14">Single-pass type I membrane protein</topology>
    </subcellularLocation>
    <subcellularLocation>
        <location evidence="13">Cytoplasmic vesicle</location>
        <location evidence="13">Clathrin-coated vesicle membrane</location>
        <topology evidence="13">Single-pass type I membrane protein</topology>
    </subcellularLocation>
    <subcellularLocation>
        <location evidence="11">Cytoplasmic vesicle</location>
        <location evidence="11">Secretory vesicle</location>
        <location evidence="11">Synaptic vesicle membrane</location>
        <topology evidence="11">Single-pass type I membrane protein</topology>
    </subcellularLocation>
    <subcellularLocation>
        <location evidence="1">Endoplasmic reticulum membrane</location>
        <topology evidence="1">Single-pass type I membrane protein</topology>
    </subcellularLocation>
</comment>
<keyword evidence="7" id="KW-0256">Endoplasmic reticulum</keyword>
<reference evidence="24" key="3">
    <citation type="submission" date="2025-09" db="UniProtKB">
        <authorList>
            <consortium name="Ensembl"/>
        </authorList>
    </citation>
    <scope>IDENTIFICATION</scope>
</reference>
<evidence type="ECO:0000256" key="7">
    <source>
        <dbReference type="ARBA" id="ARBA00022824"/>
    </source>
</evidence>
<feature type="domain" description="Renin receptor N-terminal" evidence="23">
    <location>
        <begin position="19"/>
        <end position="266"/>
    </location>
</feature>
<evidence type="ECO:0000256" key="8">
    <source>
        <dbReference type="ARBA" id="ARBA00022989"/>
    </source>
</evidence>
<evidence type="ECO:0000256" key="6">
    <source>
        <dbReference type="ARBA" id="ARBA00022729"/>
    </source>
</evidence>
<sequence>MSIAFTLPLLLTGLVGLTAGELHVVSLPPSIELESPSHLSIYDVSHVITYLMGFPTHTTTNWKVVKKVDIFDRPSANLLINLQIPREVVVNTGKLNVQSSWGTEGDSMVGVGELNDAIQSLTWKDQPVLLDFMIDSVQTQSDVFAGVATTMGDMKTRLTHPDSIMATLDHPTCLDPTREGDQLFFAEIQLLMDILHKLESKASLCTDAAPDSYNIILTSVSRLAQEYGVESCQVRSALQIFEEYIPKFIDGFKKLYDNNLLTELNTFHDSHSFDVVVLSRATRAISGADVNNTIGNTVEPTGENYAATLNITIWFSVFFALAVFVATYLICVMDPGSDS</sequence>
<keyword evidence="3" id="KW-1003">Cell membrane</keyword>
<evidence type="ECO:0000256" key="21">
    <source>
        <dbReference type="SAM" id="SignalP"/>
    </source>
</evidence>
<feature type="signal peptide" evidence="21">
    <location>
        <begin position="1"/>
        <end position="20"/>
    </location>
</feature>
<keyword evidence="25" id="KW-1185">Reference proteome</keyword>
<dbReference type="STRING" id="51511.ENSCSAVP00000006161"/>
<keyword evidence="5 20" id="KW-0812">Transmembrane</keyword>
<proteinExistence type="predicted"/>
<evidence type="ECO:0000256" key="19">
    <source>
        <dbReference type="ARBA" id="ARBA00046601"/>
    </source>
</evidence>
<organism evidence="24 25">
    <name type="scientific">Ciona savignyi</name>
    <name type="common">Pacific transparent sea squirt</name>
    <dbReference type="NCBI Taxonomy" id="51511"/>
    <lineage>
        <taxon>Eukaryota</taxon>
        <taxon>Metazoa</taxon>
        <taxon>Chordata</taxon>
        <taxon>Tunicata</taxon>
        <taxon>Ascidiacea</taxon>
        <taxon>Phlebobranchia</taxon>
        <taxon>Cionidae</taxon>
        <taxon>Ciona</taxon>
    </lineage>
</organism>
<dbReference type="GO" id="GO:0000421">
    <property type="term" value="C:autophagosome membrane"/>
    <property type="evidence" value="ECO:0007669"/>
    <property type="project" value="UniProtKB-SubCell"/>
</dbReference>
<dbReference type="GO" id="GO:0009897">
    <property type="term" value="C:external side of plasma membrane"/>
    <property type="evidence" value="ECO:0007669"/>
    <property type="project" value="TreeGrafter"/>
</dbReference>
<evidence type="ECO:0000256" key="11">
    <source>
        <dbReference type="ARBA" id="ARBA00029428"/>
    </source>
</evidence>
<evidence type="ECO:0000313" key="25">
    <source>
        <dbReference type="Proteomes" id="UP000007875"/>
    </source>
</evidence>
<evidence type="ECO:0000259" key="22">
    <source>
        <dbReference type="Pfam" id="PF07850"/>
    </source>
</evidence>
<evidence type="ECO:0000256" key="9">
    <source>
        <dbReference type="ARBA" id="ARBA00023136"/>
    </source>
</evidence>
<reference evidence="25" key="1">
    <citation type="submission" date="2003-08" db="EMBL/GenBank/DDBJ databases">
        <authorList>
            <person name="Birren B."/>
            <person name="Nusbaum C."/>
            <person name="Abebe A."/>
            <person name="Abouelleil A."/>
            <person name="Adekoya E."/>
            <person name="Ait-zahra M."/>
            <person name="Allen N."/>
            <person name="Allen T."/>
            <person name="An P."/>
            <person name="Anderson M."/>
            <person name="Anderson S."/>
            <person name="Arachchi H."/>
            <person name="Armbruster J."/>
            <person name="Bachantsang P."/>
            <person name="Baldwin J."/>
            <person name="Barry A."/>
            <person name="Bayul T."/>
            <person name="Blitshsteyn B."/>
            <person name="Bloom T."/>
            <person name="Blye J."/>
            <person name="Boguslavskiy L."/>
            <person name="Borowsky M."/>
            <person name="Boukhgalter B."/>
            <person name="Brunache A."/>
            <person name="Butler J."/>
            <person name="Calixte N."/>
            <person name="Calvo S."/>
            <person name="Camarata J."/>
            <person name="Campo K."/>
            <person name="Chang J."/>
            <person name="Cheshatsang Y."/>
            <person name="Citroen M."/>
            <person name="Collymore A."/>
            <person name="Considine T."/>
            <person name="Cook A."/>
            <person name="Cooke P."/>
            <person name="Corum B."/>
            <person name="Cuomo C."/>
            <person name="David R."/>
            <person name="Dawoe T."/>
            <person name="Degray S."/>
            <person name="Dodge S."/>
            <person name="Dooley K."/>
            <person name="Dorje P."/>
            <person name="Dorjee K."/>
            <person name="Dorris L."/>
            <person name="Duffey N."/>
            <person name="Dupes A."/>
            <person name="Elkins T."/>
            <person name="Engels R."/>
            <person name="Erickson J."/>
            <person name="Farina A."/>
            <person name="Faro S."/>
            <person name="Ferreira P."/>
            <person name="Fischer H."/>
            <person name="Fitzgerald M."/>
            <person name="Foley K."/>
            <person name="Gage D."/>
            <person name="Galagan J."/>
            <person name="Gearin G."/>
            <person name="Gnerre S."/>
            <person name="Gnirke A."/>
            <person name="Goyette A."/>
            <person name="Graham J."/>
            <person name="Grandbois E."/>
            <person name="Gyaltsen K."/>
            <person name="Hafez N."/>
            <person name="Hagopian D."/>
            <person name="Hagos B."/>
            <person name="Hall J."/>
            <person name="Hatcher B."/>
            <person name="Heller A."/>
            <person name="Higgins H."/>
            <person name="Honan T."/>
            <person name="Horn A."/>
            <person name="Houde N."/>
            <person name="Hughes L."/>
            <person name="Hulme W."/>
            <person name="Husby E."/>
            <person name="Iliev I."/>
            <person name="Jaffe D."/>
            <person name="Jones C."/>
            <person name="Kamal M."/>
            <person name="Kamat A."/>
            <person name="Kamvysselis M."/>
            <person name="Karlsson E."/>
            <person name="Kells C."/>
            <person name="Kieu A."/>
            <person name="Kisner P."/>
            <person name="Kodira C."/>
            <person name="Kulbokas E."/>
            <person name="Labutti K."/>
            <person name="Lama D."/>
            <person name="Landers T."/>
            <person name="Leger J."/>
            <person name="Levine S."/>
            <person name="Lewis D."/>
            <person name="Lewis T."/>
            <person name="Lindblad-toh K."/>
            <person name="Liu X."/>
            <person name="Lokyitsang T."/>
            <person name="Lokyitsang Y."/>
            <person name="Lucien O."/>
            <person name="Lui A."/>
            <person name="Ma L.J."/>
            <person name="Mabbitt R."/>
            <person name="Macdonald J."/>
            <person name="Maclean C."/>
            <person name="Major J."/>
            <person name="Manning J."/>
            <person name="Marabella R."/>
            <person name="Maru K."/>
            <person name="Matthews C."/>
            <person name="Mauceli E."/>
            <person name="Mccarthy M."/>
            <person name="Mcdonough S."/>
            <person name="Mcghee T."/>
            <person name="Meldrim J."/>
            <person name="Meneus L."/>
            <person name="Mesirov J."/>
            <person name="Mihalev A."/>
            <person name="Mihova T."/>
            <person name="Mikkelsen T."/>
            <person name="Mlenga V."/>
            <person name="Moru K."/>
            <person name="Mozes J."/>
            <person name="Mulrain L."/>
            <person name="Munson G."/>
            <person name="Naylor J."/>
            <person name="Newes C."/>
            <person name="Nguyen C."/>
            <person name="Nguyen N."/>
            <person name="Nguyen T."/>
            <person name="Nicol R."/>
            <person name="Nielsen C."/>
            <person name="Nizzari M."/>
            <person name="Norbu C."/>
            <person name="Norbu N."/>
            <person name="O'donnell P."/>
            <person name="Okoawo O."/>
            <person name="O'leary S."/>
            <person name="Omotosho B."/>
            <person name="O'neill K."/>
            <person name="Osman S."/>
            <person name="Parker S."/>
            <person name="Perrin D."/>
            <person name="Phunkhang P."/>
            <person name="Piqani B."/>
            <person name="Purcell S."/>
            <person name="Rachupka T."/>
            <person name="Ramasamy U."/>
            <person name="Rameau R."/>
            <person name="Ray V."/>
            <person name="Raymond C."/>
            <person name="Retta R."/>
            <person name="Richardson S."/>
            <person name="Rise C."/>
            <person name="Rodriguez J."/>
            <person name="Rogers J."/>
            <person name="Rogov P."/>
            <person name="Rutman M."/>
            <person name="Schupbach R."/>
            <person name="Seaman C."/>
            <person name="Settipalli S."/>
            <person name="Sharpe T."/>
            <person name="Sheridan J."/>
            <person name="Sherpa N."/>
            <person name="Shi J."/>
            <person name="Smirnov S."/>
            <person name="Smith C."/>
            <person name="Sougnez C."/>
            <person name="Spencer B."/>
            <person name="Stalker J."/>
            <person name="Stange-thomann N."/>
            <person name="Stavropoulos S."/>
            <person name="Stetson K."/>
            <person name="Stone C."/>
            <person name="Stone S."/>
            <person name="Stubbs M."/>
            <person name="Talamas J."/>
            <person name="Tchuinga P."/>
            <person name="Tenzing P."/>
            <person name="Tesfaye S."/>
            <person name="Theodore J."/>
            <person name="Thoulutsang Y."/>
            <person name="Topham K."/>
            <person name="Towey S."/>
            <person name="Tsamla T."/>
            <person name="Tsomo N."/>
            <person name="Vallee D."/>
            <person name="Vassiliev H."/>
            <person name="Venkataraman V."/>
            <person name="Vinson J."/>
            <person name="Vo A."/>
            <person name="Wade C."/>
            <person name="Wang S."/>
            <person name="Wangchuk T."/>
            <person name="Wangdi T."/>
            <person name="Whittaker C."/>
            <person name="Wilkinson J."/>
            <person name="Wu Y."/>
            <person name="Wyman D."/>
            <person name="Yadav S."/>
            <person name="Yang S."/>
            <person name="Yang X."/>
            <person name="Yeager S."/>
            <person name="Yee E."/>
            <person name="Young G."/>
            <person name="Zainoun J."/>
            <person name="Zembeck L."/>
            <person name="Zimmer A."/>
            <person name="Zody M."/>
            <person name="Lander E."/>
        </authorList>
    </citation>
    <scope>NUCLEOTIDE SEQUENCE [LARGE SCALE GENOMIC DNA]</scope>
</reference>
<comment type="function">
    <text evidence="18">Multifunctional protein which functions as a renin, prorenin cellular receptor and is involved in the assembly of the lysosomal proton-transporting V-type ATPase (V-ATPase) and the acidification of the endo-lysosomal system. May mediate renin-dependent cellular responses by activating ERK1 and ERK2. By increasing the catalytic efficiency of renin in AGT/angiotensinogen conversion to angiotensin I, may also play a role in the renin-angiotensin system (RAS). Through its function in V-type ATPase (v-ATPase) assembly and acidification of the lysosome it regulates protein degradation and may control different signaling pathways important for proper brain development, synapse morphology and synaptic transmission.</text>
</comment>
<dbReference type="GO" id="GO:0030665">
    <property type="term" value="C:clathrin-coated vesicle membrane"/>
    <property type="evidence" value="ECO:0007669"/>
    <property type="project" value="UniProtKB-SubCell"/>
</dbReference>
<evidence type="ECO:0000256" key="20">
    <source>
        <dbReference type="SAM" id="Phobius"/>
    </source>
</evidence>
<keyword evidence="6 21" id="KW-0732">Signal</keyword>
<evidence type="ECO:0000313" key="24">
    <source>
        <dbReference type="Ensembl" id="ENSCSAVP00000006161.1"/>
    </source>
</evidence>
<evidence type="ECO:0000256" key="13">
    <source>
        <dbReference type="ARBA" id="ARBA00029430"/>
    </source>
</evidence>
<dbReference type="PANTHER" id="PTHR13351">
    <property type="entry name" value="RENIN RECEPTOR"/>
    <property type="match status" value="1"/>
</dbReference>
<feature type="transmembrane region" description="Helical" evidence="20">
    <location>
        <begin position="313"/>
        <end position="333"/>
    </location>
</feature>
<evidence type="ECO:0000256" key="10">
    <source>
        <dbReference type="ARBA" id="ARBA00023170"/>
    </source>
</evidence>
<evidence type="ECO:0000256" key="12">
    <source>
        <dbReference type="ARBA" id="ARBA00029429"/>
    </source>
</evidence>
<protein>
    <recommendedName>
        <fullName evidence="2">Renin receptor</fullName>
    </recommendedName>
    <alternativeName>
        <fullName evidence="17">ATPase H(+)-transporting lysosomal accessory protein 2</fullName>
    </alternativeName>
    <alternativeName>
        <fullName evidence="16">ATPase H(+)-transporting lysosomal-interacting protein 2</fullName>
    </alternativeName>
    <alternativeName>
        <fullName evidence="15">Renin/prorenin receptor</fullName>
    </alternativeName>
</protein>
<evidence type="ECO:0000256" key="15">
    <source>
        <dbReference type="ARBA" id="ARBA00030875"/>
    </source>
</evidence>
<feature type="chain" id="PRO_5003578681" description="Renin receptor" evidence="21">
    <location>
        <begin position="21"/>
        <end position="339"/>
    </location>
</feature>
<evidence type="ECO:0000256" key="4">
    <source>
        <dbReference type="ARBA" id="ARBA00022685"/>
    </source>
</evidence>
<evidence type="ECO:0000256" key="3">
    <source>
        <dbReference type="ARBA" id="ARBA00022475"/>
    </source>
</evidence>
<evidence type="ECO:0000256" key="17">
    <source>
        <dbReference type="ARBA" id="ARBA00032473"/>
    </source>
</evidence>
<evidence type="ECO:0000256" key="5">
    <source>
        <dbReference type="ARBA" id="ARBA00022692"/>
    </source>
</evidence>